<name>A0A1H2NGD9_9ACTN</name>
<comment type="function">
    <text evidence="8">Toxic component of a toxin-antitoxin (TA) system. An RNase.</text>
</comment>
<evidence type="ECO:0000256" key="6">
    <source>
        <dbReference type="ARBA" id="ARBA00022842"/>
    </source>
</evidence>
<protein>
    <recommendedName>
        <fullName evidence="8">Ribonuclease VapC</fullName>
        <shortName evidence="8">RNase VapC</shortName>
        <ecNumber evidence="8">3.1.-.-</ecNumber>
    </recommendedName>
    <alternativeName>
        <fullName evidence="8">Toxin VapC</fullName>
    </alternativeName>
</protein>
<evidence type="ECO:0000256" key="2">
    <source>
        <dbReference type="ARBA" id="ARBA00022649"/>
    </source>
</evidence>
<dbReference type="InterPro" id="IPR050556">
    <property type="entry name" value="Type_II_TA_system_RNase"/>
</dbReference>
<evidence type="ECO:0000313" key="11">
    <source>
        <dbReference type="Proteomes" id="UP000198825"/>
    </source>
</evidence>
<dbReference type="PANTHER" id="PTHR33653">
    <property type="entry name" value="RIBONUCLEASE VAPC2"/>
    <property type="match status" value="1"/>
</dbReference>
<proteinExistence type="inferred from homology"/>
<dbReference type="SUPFAM" id="SSF88723">
    <property type="entry name" value="PIN domain-like"/>
    <property type="match status" value="1"/>
</dbReference>
<dbReference type="PANTHER" id="PTHR33653:SF1">
    <property type="entry name" value="RIBONUCLEASE VAPC2"/>
    <property type="match status" value="1"/>
</dbReference>
<keyword evidence="5 8" id="KW-0378">Hydrolase</keyword>
<comment type="similarity">
    <text evidence="7 8">Belongs to the PINc/VapC protein family.</text>
</comment>
<keyword evidence="3 8" id="KW-0540">Nuclease</keyword>
<reference evidence="11" key="1">
    <citation type="submission" date="2016-10" db="EMBL/GenBank/DDBJ databases">
        <authorList>
            <person name="Varghese N."/>
            <person name="Submissions S."/>
        </authorList>
    </citation>
    <scope>NUCLEOTIDE SEQUENCE [LARGE SCALE GENOMIC DNA]</scope>
    <source>
        <strain evidence="11">DSM 21743</strain>
    </source>
</reference>
<organism evidence="10 11">
    <name type="scientific">Microlunatus sagamiharensis</name>
    <dbReference type="NCBI Taxonomy" id="546874"/>
    <lineage>
        <taxon>Bacteria</taxon>
        <taxon>Bacillati</taxon>
        <taxon>Actinomycetota</taxon>
        <taxon>Actinomycetes</taxon>
        <taxon>Propionibacteriales</taxon>
        <taxon>Propionibacteriaceae</taxon>
        <taxon>Microlunatus</taxon>
    </lineage>
</organism>
<evidence type="ECO:0000256" key="3">
    <source>
        <dbReference type="ARBA" id="ARBA00022722"/>
    </source>
</evidence>
<gene>
    <name evidence="8" type="primary">vapC</name>
    <name evidence="10" type="ORF">SAMN04488544_3989</name>
</gene>
<evidence type="ECO:0000256" key="1">
    <source>
        <dbReference type="ARBA" id="ARBA00001946"/>
    </source>
</evidence>
<feature type="binding site" evidence="8">
    <location>
        <position position="4"/>
    </location>
    <ligand>
        <name>Mg(2+)</name>
        <dbReference type="ChEBI" id="CHEBI:18420"/>
    </ligand>
</feature>
<dbReference type="CDD" id="cd09871">
    <property type="entry name" value="PIN_MtVapC28-VapC30-like"/>
    <property type="match status" value="1"/>
</dbReference>
<feature type="domain" description="PIN" evidence="9">
    <location>
        <begin position="1"/>
        <end position="127"/>
    </location>
</feature>
<dbReference type="EC" id="3.1.-.-" evidence="8"/>
<dbReference type="Proteomes" id="UP000198825">
    <property type="component" value="Chromosome I"/>
</dbReference>
<dbReference type="InterPro" id="IPR022907">
    <property type="entry name" value="VapC_family"/>
</dbReference>
<evidence type="ECO:0000313" key="10">
    <source>
        <dbReference type="EMBL" id="SDV04512.1"/>
    </source>
</evidence>
<keyword evidence="11" id="KW-1185">Reference proteome</keyword>
<accession>A0A1H2NGD9</accession>
<evidence type="ECO:0000256" key="8">
    <source>
        <dbReference type="HAMAP-Rule" id="MF_00265"/>
    </source>
</evidence>
<keyword evidence="6 8" id="KW-0460">Magnesium</keyword>
<dbReference type="GO" id="GO:0000287">
    <property type="term" value="F:magnesium ion binding"/>
    <property type="evidence" value="ECO:0007669"/>
    <property type="project" value="UniProtKB-UniRule"/>
</dbReference>
<dbReference type="InterPro" id="IPR002716">
    <property type="entry name" value="PIN_dom"/>
</dbReference>
<dbReference type="STRING" id="546874.SAMN04488544_3989"/>
<evidence type="ECO:0000256" key="4">
    <source>
        <dbReference type="ARBA" id="ARBA00022723"/>
    </source>
</evidence>
<dbReference type="GO" id="GO:0016787">
    <property type="term" value="F:hydrolase activity"/>
    <property type="evidence" value="ECO:0007669"/>
    <property type="project" value="UniProtKB-KW"/>
</dbReference>
<dbReference type="AlphaFoldDB" id="A0A1H2NGD9"/>
<dbReference type="Gene3D" id="3.40.50.1010">
    <property type="entry name" value="5'-nuclease"/>
    <property type="match status" value="1"/>
</dbReference>
<keyword evidence="4 8" id="KW-0479">Metal-binding</keyword>
<dbReference type="EMBL" id="LT629799">
    <property type="protein sequence ID" value="SDV04512.1"/>
    <property type="molecule type" value="Genomic_DNA"/>
</dbReference>
<dbReference type="OrthoDB" id="32625at2"/>
<evidence type="ECO:0000256" key="7">
    <source>
        <dbReference type="ARBA" id="ARBA00038093"/>
    </source>
</evidence>
<dbReference type="Pfam" id="PF01850">
    <property type="entry name" value="PIN"/>
    <property type="match status" value="1"/>
</dbReference>
<feature type="binding site" evidence="8">
    <location>
        <position position="102"/>
    </location>
    <ligand>
        <name>Mg(2+)</name>
        <dbReference type="ChEBI" id="CHEBI:18420"/>
    </ligand>
</feature>
<dbReference type="GO" id="GO:0004540">
    <property type="term" value="F:RNA nuclease activity"/>
    <property type="evidence" value="ECO:0007669"/>
    <property type="project" value="InterPro"/>
</dbReference>
<evidence type="ECO:0000256" key="5">
    <source>
        <dbReference type="ARBA" id="ARBA00022801"/>
    </source>
</evidence>
<keyword evidence="8" id="KW-0800">Toxin</keyword>
<dbReference type="InterPro" id="IPR029060">
    <property type="entry name" value="PIN-like_dom_sf"/>
</dbReference>
<dbReference type="GO" id="GO:0090729">
    <property type="term" value="F:toxin activity"/>
    <property type="evidence" value="ECO:0007669"/>
    <property type="project" value="UniProtKB-KW"/>
</dbReference>
<sequence length="132" mass="14631">MIVDTSALVAILLDEPGADRLYDAILDHADGRPRLSAPTLVELGVVIDGRRDPALSRNLDEALHRLEVEVVPFDTEQARVARQAYRDYGRGSGHPARLNYGDCFSYALASVRREPLLFVGDDFTHTDVRSVL</sequence>
<evidence type="ECO:0000259" key="9">
    <source>
        <dbReference type="Pfam" id="PF01850"/>
    </source>
</evidence>
<dbReference type="HAMAP" id="MF_00265">
    <property type="entry name" value="VapC_Nob1"/>
    <property type="match status" value="1"/>
</dbReference>
<keyword evidence="2 8" id="KW-1277">Toxin-antitoxin system</keyword>
<dbReference type="RefSeq" id="WP_091078607.1">
    <property type="nucleotide sequence ID" value="NZ_LT629799.1"/>
</dbReference>
<comment type="cofactor">
    <cofactor evidence="1 8">
        <name>Mg(2+)</name>
        <dbReference type="ChEBI" id="CHEBI:18420"/>
    </cofactor>
</comment>